<sequence>MTKGSVVNRCSFCNRSAEDVDTLVAGAGVYICDACVALSAEVIKNKPDGPKRTTPVWEGIDDDTLLAHLPRIDAIRHQVDDDLRCWVGEARRRGMSWDRVGEALGMRRQSAWERFS</sequence>
<dbReference type="SUPFAM" id="SSF57716">
    <property type="entry name" value="Glucocorticoid receptor-like (DNA-binding domain)"/>
    <property type="match status" value="1"/>
</dbReference>
<dbReference type="GO" id="GO:0046983">
    <property type="term" value="F:protein dimerization activity"/>
    <property type="evidence" value="ECO:0007669"/>
    <property type="project" value="UniProtKB-UniRule"/>
</dbReference>
<dbReference type="Proteomes" id="UP000655751">
    <property type="component" value="Unassembled WGS sequence"/>
</dbReference>
<dbReference type="SMART" id="SM00994">
    <property type="entry name" value="zf-C4_ClpX"/>
    <property type="match status" value="1"/>
</dbReference>
<gene>
    <name evidence="3" type="ORF">IT779_31485</name>
</gene>
<evidence type="ECO:0000313" key="3">
    <source>
        <dbReference type="EMBL" id="MBH0780803.1"/>
    </source>
</evidence>
<keyword evidence="1" id="KW-0143">Chaperone</keyword>
<dbReference type="GO" id="GO:0051082">
    <property type="term" value="F:unfolded protein binding"/>
    <property type="evidence" value="ECO:0007669"/>
    <property type="project" value="UniProtKB-UniRule"/>
</dbReference>
<dbReference type="InterPro" id="IPR038366">
    <property type="entry name" value="Znf_CppX_C4_sf"/>
</dbReference>
<keyword evidence="1" id="KW-0479">Metal-binding</keyword>
<comment type="similarity">
    <text evidence="1">Belongs to the ClpX chaperone family.</text>
</comment>
<dbReference type="GO" id="GO:0008270">
    <property type="term" value="F:zinc ion binding"/>
    <property type="evidence" value="ECO:0007669"/>
    <property type="project" value="UniProtKB-UniRule"/>
</dbReference>
<reference evidence="3" key="1">
    <citation type="submission" date="2020-11" db="EMBL/GenBank/DDBJ databases">
        <title>Nocardia NEAU-351.nov., a novel actinomycete isolated from the cow dung.</title>
        <authorList>
            <person name="Zhang X."/>
        </authorList>
    </citation>
    <scope>NUCLEOTIDE SEQUENCE</scope>
    <source>
        <strain evidence="3">NEAU-351</strain>
    </source>
</reference>
<evidence type="ECO:0000256" key="1">
    <source>
        <dbReference type="PROSITE-ProRule" id="PRU01250"/>
    </source>
</evidence>
<accession>A0A931N7J1</accession>
<protein>
    <recommendedName>
        <fullName evidence="2">ClpX-type ZB domain-containing protein</fullName>
    </recommendedName>
</protein>
<dbReference type="PROSITE" id="PS51902">
    <property type="entry name" value="CLPX_ZB"/>
    <property type="match status" value="1"/>
</dbReference>
<dbReference type="InterPro" id="IPR010603">
    <property type="entry name" value="Znf_CppX_C4"/>
</dbReference>
<proteinExistence type="inferred from homology"/>
<dbReference type="InterPro" id="IPR059188">
    <property type="entry name" value="Znf_CLPX-like"/>
</dbReference>
<keyword evidence="4" id="KW-1185">Reference proteome</keyword>
<dbReference type="GO" id="GO:0006457">
    <property type="term" value="P:protein folding"/>
    <property type="evidence" value="ECO:0007669"/>
    <property type="project" value="UniProtKB-UniRule"/>
</dbReference>
<keyword evidence="1" id="KW-0862">Zinc</keyword>
<name>A0A931N7J1_9NOCA</name>
<comment type="caution">
    <text evidence="3">The sequence shown here is derived from an EMBL/GenBank/DDBJ whole genome shotgun (WGS) entry which is preliminary data.</text>
</comment>
<evidence type="ECO:0000313" key="4">
    <source>
        <dbReference type="Proteomes" id="UP000655751"/>
    </source>
</evidence>
<evidence type="ECO:0000259" key="2">
    <source>
        <dbReference type="PROSITE" id="PS51902"/>
    </source>
</evidence>
<dbReference type="AlphaFoldDB" id="A0A931N7J1"/>
<feature type="binding site" evidence="1">
    <location>
        <position position="32"/>
    </location>
    <ligand>
        <name>Zn(2+)</name>
        <dbReference type="ChEBI" id="CHEBI:29105"/>
    </ligand>
</feature>
<feature type="domain" description="ClpX-type ZB" evidence="2">
    <location>
        <begin position="1"/>
        <end position="51"/>
    </location>
</feature>
<feature type="binding site" evidence="1">
    <location>
        <position position="35"/>
    </location>
    <ligand>
        <name>Zn(2+)</name>
        <dbReference type="ChEBI" id="CHEBI:29105"/>
    </ligand>
</feature>
<dbReference type="EMBL" id="JADMLG010000018">
    <property type="protein sequence ID" value="MBH0780803.1"/>
    <property type="molecule type" value="Genomic_DNA"/>
</dbReference>
<dbReference type="Pfam" id="PF06689">
    <property type="entry name" value="zf-C4_ClpX"/>
    <property type="match status" value="1"/>
</dbReference>
<organism evidence="3 4">
    <name type="scientific">Nocardia bovistercoris</name>
    <dbReference type="NCBI Taxonomy" id="2785916"/>
    <lineage>
        <taxon>Bacteria</taxon>
        <taxon>Bacillati</taxon>
        <taxon>Actinomycetota</taxon>
        <taxon>Actinomycetes</taxon>
        <taxon>Mycobacteriales</taxon>
        <taxon>Nocardiaceae</taxon>
        <taxon>Nocardia</taxon>
    </lineage>
</organism>
<dbReference type="Gene3D" id="6.20.220.10">
    <property type="entry name" value="ClpX chaperone, C4-type zinc finger domain"/>
    <property type="match status" value="1"/>
</dbReference>
<feature type="binding site" evidence="1">
    <location>
        <position position="10"/>
    </location>
    <ligand>
        <name>Zn(2+)</name>
        <dbReference type="ChEBI" id="CHEBI:29105"/>
    </ligand>
</feature>
<feature type="binding site" evidence="1">
    <location>
        <position position="13"/>
    </location>
    <ligand>
        <name>Zn(2+)</name>
        <dbReference type="ChEBI" id="CHEBI:29105"/>
    </ligand>
</feature>